<evidence type="ECO:0000256" key="6">
    <source>
        <dbReference type="ARBA" id="ARBA00012064"/>
    </source>
</evidence>
<accession>A0A091DRZ2</accession>
<comment type="subunit">
    <text evidence="5">Monomer.</text>
</comment>
<organism evidence="41 42">
    <name type="scientific">Fukomys damarensis</name>
    <name type="common">Damaraland mole rat</name>
    <name type="synonym">Cryptomys damarensis</name>
    <dbReference type="NCBI Taxonomy" id="885580"/>
    <lineage>
        <taxon>Eukaryota</taxon>
        <taxon>Metazoa</taxon>
        <taxon>Chordata</taxon>
        <taxon>Craniata</taxon>
        <taxon>Vertebrata</taxon>
        <taxon>Euteleostomi</taxon>
        <taxon>Mammalia</taxon>
        <taxon>Eutheria</taxon>
        <taxon>Euarchontoglires</taxon>
        <taxon>Glires</taxon>
        <taxon>Rodentia</taxon>
        <taxon>Hystricomorpha</taxon>
        <taxon>Bathyergidae</taxon>
        <taxon>Fukomys</taxon>
    </lineage>
</organism>
<dbReference type="EMBL" id="KN122104">
    <property type="protein sequence ID" value="KFO33193.1"/>
    <property type="molecule type" value="Genomic_DNA"/>
</dbReference>
<evidence type="ECO:0000256" key="35">
    <source>
        <dbReference type="ARBA" id="ARBA00048911"/>
    </source>
</evidence>
<feature type="region of interest" description="Disordered" evidence="38">
    <location>
        <begin position="346"/>
        <end position="367"/>
    </location>
</feature>
<feature type="domain" description="3-hydroxyacyl-CoA dehydrogenase C-terminal" evidence="39">
    <location>
        <begin position="479"/>
        <end position="583"/>
    </location>
</feature>
<evidence type="ECO:0000256" key="5">
    <source>
        <dbReference type="ARBA" id="ARBA00011245"/>
    </source>
</evidence>
<dbReference type="Pfam" id="PF00725">
    <property type="entry name" value="3HCDH"/>
    <property type="match status" value="2"/>
</dbReference>
<evidence type="ECO:0000256" key="10">
    <source>
        <dbReference type="ARBA" id="ARBA00022990"/>
    </source>
</evidence>
<dbReference type="GO" id="GO:0006635">
    <property type="term" value="P:fatty acid beta-oxidation"/>
    <property type="evidence" value="ECO:0007669"/>
    <property type="project" value="UniProtKB-UniPathway"/>
</dbReference>
<proteinExistence type="inferred from homology"/>
<dbReference type="InterPro" id="IPR006176">
    <property type="entry name" value="3-OHacyl-CoA_DH_NAD-bd"/>
</dbReference>
<evidence type="ECO:0000256" key="37">
    <source>
        <dbReference type="RuleBase" id="RU003707"/>
    </source>
</evidence>
<keyword evidence="42" id="KW-1185">Reference proteome</keyword>
<dbReference type="STRING" id="885580.ENSFDAP00000000447"/>
<dbReference type="GO" id="GO:0070403">
    <property type="term" value="F:NAD+ binding"/>
    <property type="evidence" value="ECO:0007669"/>
    <property type="project" value="InterPro"/>
</dbReference>
<evidence type="ECO:0000256" key="16">
    <source>
        <dbReference type="ARBA" id="ARBA00023239"/>
    </source>
</evidence>
<dbReference type="GO" id="GO:0004165">
    <property type="term" value="F:delta(3)-delta(2)-enoyl-CoA isomerase activity"/>
    <property type="evidence" value="ECO:0007669"/>
    <property type="project" value="UniProtKB-EC"/>
</dbReference>
<dbReference type="Pfam" id="PF00378">
    <property type="entry name" value="ECH_1"/>
    <property type="match status" value="1"/>
</dbReference>
<dbReference type="GO" id="GO:0005777">
    <property type="term" value="C:peroxisome"/>
    <property type="evidence" value="ECO:0007669"/>
    <property type="project" value="UniProtKB-SubCell"/>
</dbReference>
<dbReference type="InterPro" id="IPR036291">
    <property type="entry name" value="NAD(P)-bd_dom_sf"/>
</dbReference>
<comment type="catalytic activity">
    <reaction evidence="19">
        <text>(3E,5Z)-octadienoyl-CoA = (2E,5Z)-octadienoyl-CoA</text>
        <dbReference type="Rhea" id="RHEA:49932"/>
        <dbReference type="ChEBI" id="CHEBI:85108"/>
        <dbReference type="ChEBI" id="CHEBI:131990"/>
    </reaction>
    <physiologicalReaction direction="right-to-left" evidence="19">
        <dbReference type="Rhea" id="RHEA:49934"/>
    </physiologicalReaction>
</comment>
<comment type="catalytic activity">
    <reaction evidence="26">
        <text>(2S,3S)-3-hydroxy-2-methylbutanoyl-CoA = (2E)-2-methylbut-2-enoyl-CoA + H2O</text>
        <dbReference type="Rhea" id="RHEA:31119"/>
        <dbReference type="ChEBI" id="CHEBI:15377"/>
        <dbReference type="ChEBI" id="CHEBI:57312"/>
        <dbReference type="ChEBI" id="CHEBI:57337"/>
    </reaction>
    <physiologicalReaction direction="right-to-left" evidence="26">
        <dbReference type="Rhea" id="RHEA:31121"/>
    </physiologicalReaction>
</comment>
<dbReference type="Gene3D" id="3.40.50.720">
    <property type="entry name" value="NAD(P)-binding Rossmann-like Domain"/>
    <property type="match status" value="1"/>
</dbReference>
<comment type="catalytic activity">
    <reaction evidence="20">
        <text>a 4-saturated-(3S)-3-hydroxyacyl-CoA = a (3E)-enoyl-CoA + H2O</text>
        <dbReference type="Rhea" id="RHEA:20724"/>
        <dbReference type="ChEBI" id="CHEBI:15377"/>
        <dbReference type="ChEBI" id="CHEBI:58521"/>
        <dbReference type="ChEBI" id="CHEBI:137480"/>
        <dbReference type="EC" id="4.2.1.17"/>
    </reaction>
    <physiologicalReaction direction="left-to-right" evidence="20">
        <dbReference type="Rhea" id="RHEA:20725"/>
    </physiologicalReaction>
</comment>
<dbReference type="Proteomes" id="UP000028990">
    <property type="component" value="Unassembled WGS sequence"/>
</dbReference>
<evidence type="ECO:0000256" key="17">
    <source>
        <dbReference type="ARBA" id="ARBA00023268"/>
    </source>
</evidence>
<comment type="subcellular location">
    <subcellularLocation>
        <location evidence="2">Peroxisome</location>
    </subcellularLocation>
</comment>
<comment type="catalytic activity">
    <reaction evidence="36">
        <text>(3S)-hydroxyhexadecanedioyl-CoA + NAD(+) = 3-oxohexadecanedioyl-CoA + NADH + H(+)</text>
        <dbReference type="Rhea" id="RHEA:40267"/>
        <dbReference type="ChEBI" id="CHEBI:15378"/>
        <dbReference type="ChEBI" id="CHEBI:57540"/>
        <dbReference type="ChEBI" id="CHEBI:57945"/>
        <dbReference type="ChEBI" id="CHEBI:77080"/>
        <dbReference type="ChEBI" id="CHEBI:77081"/>
    </reaction>
    <physiologicalReaction direction="left-to-right" evidence="36">
        <dbReference type="Rhea" id="RHEA:40268"/>
    </physiologicalReaction>
</comment>
<keyword evidence="12" id="KW-0520">NAD</keyword>
<keyword evidence="9" id="KW-0276">Fatty acid metabolism</keyword>
<dbReference type="InterPro" id="IPR018376">
    <property type="entry name" value="Enoyl-CoA_hyd/isom_CS"/>
</dbReference>
<dbReference type="EC" id="4.2.1.17" evidence="7"/>
<comment type="catalytic activity">
    <reaction evidence="28">
        <text>(3E)-decenoyl-CoA = (2E)-decenoyl-CoA</text>
        <dbReference type="Rhea" id="RHEA:45752"/>
        <dbReference type="ChEBI" id="CHEBI:61406"/>
        <dbReference type="ChEBI" id="CHEBI:84793"/>
    </reaction>
    <physiologicalReaction direction="left-to-right" evidence="28">
        <dbReference type="Rhea" id="RHEA:45753"/>
    </physiologicalReaction>
</comment>
<evidence type="ECO:0000256" key="25">
    <source>
        <dbReference type="ARBA" id="ARBA00036370"/>
    </source>
</evidence>
<dbReference type="SUPFAM" id="SSF51735">
    <property type="entry name" value="NAD(P)-binding Rossmann-fold domains"/>
    <property type="match status" value="1"/>
</dbReference>
<dbReference type="InterPro" id="IPR008927">
    <property type="entry name" value="6-PGluconate_DH-like_C_sf"/>
</dbReference>
<evidence type="ECO:0000256" key="12">
    <source>
        <dbReference type="ARBA" id="ARBA00023027"/>
    </source>
</evidence>
<comment type="similarity">
    <text evidence="4">In the N-terminal section; belongs to the enoyl-CoA hydratase/isomerase family.</text>
</comment>
<evidence type="ECO:0000313" key="42">
    <source>
        <dbReference type="Proteomes" id="UP000028990"/>
    </source>
</evidence>
<dbReference type="Pfam" id="PF02737">
    <property type="entry name" value="3HCDH_N"/>
    <property type="match status" value="1"/>
</dbReference>
<evidence type="ECO:0000256" key="1">
    <source>
        <dbReference type="ARBA" id="ARBA00000469"/>
    </source>
</evidence>
<comment type="catalytic activity">
    <reaction evidence="29">
        <text>(2E)-hexadecenedioyl-CoA + H2O = (3S)-hydroxyhexadecanedioyl-CoA</text>
        <dbReference type="Rhea" id="RHEA:40259"/>
        <dbReference type="ChEBI" id="CHEBI:15377"/>
        <dbReference type="ChEBI" id="CHEBI:77075"/>
        <dbReference type="ChEBI" id="CHEBI:77080"/>
    </reaction>
    <physiologicalReaction direction="left-to-right" evidence="29">
        <dbReference type="Rhea" id="RHEA:40260"/>
    </physiologicalReaction>
</comment>
<evidence type="ECO:0000256" key="14">
    <source>
        <dbReference type="ARBA" id="ARBA00023140"/>
    </source>
</evidence>
<evidence type="ECO:0000256" key="24">
    <source>
        <dbReference type="ARBA" id="ARBA00036353"/>
    </source>
</evidence>
<evidence type="ECO:0000256" key="3">
    <source>
        <dbReference type="ARBA" id="ARBA00005005"/>
    </source>
</evidence>
<evidence type="ECO:0000256" key="30">
    <source>
        <dbReference type="ARBA" id="ARBA00038365"/>
    </source>
</evidence>
<dbReference type="PROSITE" id="PS00166">
    <property type="entry name" value="ENOYL_COA_HYDRATASE"/>
    <property type="match status" value="1"/>
</dbReference>
<dbReference type="GO" id="GO:0003857">
    <property type="term" value="F:(3S)-3-hydroxyacyl-CoA dehydrogenase (NAD+) activity"/>
    <property type="evidence" value="ECO:0007669"/>
    <property type="project" value="UniProtKB-EC"/>
</dbReference>
<evidence type="ECO:0000256" key="19">
    <source>
        <dbReference type="ARBA" id="ARBA00035863"/>
    </source>
</evidence>
<keyword evidence="11" id="KW-0560">Oxidoreductase</keyword>
<protein>
    <recommendedName>
        <fullName evidence="31">Peroxisomal bifunctional enzyme</fullName>
        <ecNumber evidence="8">1.1.1.35</ecNumber>
        <ecNumber evidence="7">4.2.1.17</ecNumber>
        <ecNumber evidence="6">5.3.3.8</ecNumber>
    </recommendedName>
    <alternativeName>
        <fullName evidence="32">Multifunctional enzyme 1</fullName>
    </alternativeName>
</protein>
<comment type="similarity">
    <text evidence="37">Belongs to the enoyl-CoA hydratase/isomerase family.</text>
</comment>
<evidence type="ECO:0000313" key="41">
    <source>
        <dbReference type="EMBL" id="KFO33193.1"/>
    </source>
</evidence>
<sequence>MAEYLRLSHSLALIRLRNPPVNTISLSVIRGIREGLKKAALDNTIKAIVISGAGDNFCAGADIHSFRAPTSSAEGLGLLVDEIQRYGKPVVAAIQGVALGGGLELALGCHYRIAHAQAQIGFPEVTIGILPGARGTQLLPRLIGIPAALDLITSGRHILAGEALKLGILDEVVNSDSLKEAIKFTQKILDQPLEPRRTLNRPVPSLPNMDTIFSEAFVKMRKLYPGYLAPETCVRSVQASVTYPYEEGIKKEEQLFRYLQESGQARALQYAFFAERSVNKWSTPSGASWKTATARPISSVGVLGLGTMGRGIAICFARVGIPVIAVESDQKQLEAAKKMVTSTLEKEAAKSMQQSGQRASGPKPRFSSSMKELASVDLVIEAVFEDMSLKKRVFAELSAVCKPEALLCTNTSALDVDEIAASTARPQMVIGTHFFSPAHVMKLVEVVPSRHSSPTTIATVMTLLKKIKKVAVVVGNCHGFVGNRMLKRYFAQACFLLEDGSKPEDVDQAMEEFGFKMGPFRGSDLAGLDVGWKIRKGQGLTGPELPPGTPARKRGNARYSPIPDMLYELGRFGQKTGQGWYQYDKPLGRVHRPDPWLSKFLSEYRETHHIKPRVIQQEEIQERCLYAVINEAFCILGEGMAASPEHIDVVYLHGYSWPRHRGGPMFYASTVGLPTVLEKLQKYYQQNPDIPHLEPCNYLKKLASQGNPPLKEWQHLAGPPSSKL</sequence>
<dbReference type="Gene3D" id="3.90.226.10">
    <property type="entry name" value="2-enoyl-CoA Hydratase, Chain A, domain 1"/>
    <property type="match status" value="1"/>
</dbReference>
<name>A0A091DRZ2_FUKDA</name>
<evidence type="ECO:0000259" key="40">
    <source>
        <dbReference type="Pfam" id="PF02737"/>
    </source>
</evidence>
<dbReference type="OMA" id="YNGAAMG"/>
<evidence type="ECO:0000256" key="36">
    <source>
        <dbReference type="ARBA" id="ARBA00049448"/>
    </source>
</evidence>
<keyword evidence="14" id="KW-0576">Peroxisome</keyword>
<evidence type="ECO:0000256" key="34">
    <source>
        <dbReference type="ARBA" id="ARBA00048361"/>
    </source>
</evidence>
<dbReference type="CDD" id="cd06558">
    <property type="entry name" value="crotonase-like"/>
    <property type="match status" value="1"/>
</dbReference>
<feature type="domain" description="3-hydroxyacyl-CoA dehydrogenase C-terminal" evidence="39">
    <location>
        <begin position="622"/>
        <end position="711"/>
    </location>
</feature>
<evidence type="ECO:0000256" key="2">
    <source>
        <dbReference type="ARBA" id="ARBA00004275"/>
    </source>
</evidence>
<dbReference type="Gene3D" id="1.10.1040.50">
    <property type="match status" value="1"/>
</dbReference>
<keyword evidence="13" id="KW-0443">Lipid metabolism</keyword>
<comment type="catalytic activity">
    <reaction evidence="35">
        <text>a (3S)-3-hydroxyacyl-CoA + NAD(+) = a 3-oxoacyl-CoA + NADH + H(+)</text>
        <dbReference type="Rhea" id="RHEA:22432"/>
        <dbReference type="ChEBI" id="CHEBI:15378"/>
        <dbReference type="ChEBI" id="CHEBI:57318"/>
        <dbReference type="ChEBI" id="CHEBI:57540"/>
        <dbReference type="ChEBI" id="CHEBI:57945"/>
        <dbReference type="ChEBI" id="CHEBI:90726"/>
        <dbReference type="EC" id="1.1.1.35"/>
    </reaction>
    <physiologicalReaction direction="left-to-right" evidence="35">
        <dbReference type="Rhea" id="RHEA:22433"/>
    </physiologicalReaction>
</comment>
<evidence type="ECO:0000256" key="11">
    <source>
        <dbReference type="ARBA" id="ARBA00023002"/>
    </source>
</evidence>
<evidence type="ECO:0000259" key="39">
    <source>
        <dbReference type="Pfam" id="PF00725"/>
    </source>
</evidence>
<evidence type="ECO:0000256" key="23">
    <source>
        <dbReference type="ARBA" id="ARBA00036336"/>
    </source>
</evidence>
<comment type="pathway">
    <text evidence="3">Lipid metabolism; fatty acid beta-oxidation.</text>
</comment>
<comment type="catalytic activity">
    <reaction evidence="22">
        <text>a (3Z)-enoyl-CoA = a 4-saturated (2E)-enoyl-CoA</text>
        <dbReference type="Rhea" id="RHEA:45900"/>
        <dbReference type="ChEBI" id="CHEBI:85097"/>
        <dbReference type="ChEBI" id="CHEBI:85489"/>
        <dbReference type="EC" id="5.3.3.8"/>
    </reaction>
    <physiologicalReaction direction="left-to-right" evidence="22">
        <dbReference type="Rhea" id="RHEA:45901"/>
    </physiologicalReaction>
</comment>
<dbReference type="EC" id="5.3.3.8" evidence="6"/>
<comment type="catalytic activity">
    <reaction evidence="25">
        <text>(3S)-hydroxyhexanoyl-CoA = (2E)-hexenoyl-CoA + H2O</text>
        <dbReference type="Rhea" id="RHEA:30547"/>
        <dbReference type="ChEBI" id="CHEBI:15377"/>
        <dbReference type="ChEBI" id="CHEBI:62075"/>
        <dbReference type="ChEBI" id="CHEBI:62077"/>
    </reaction>
    <physiologicalReaction direction="right-to-left" evidence="25">
        <dbReference type="Rhea" id="RHEA:30549"/>
    </physiologicalReaction>
</comment>
<dbReference type="UniPathway" id="UPA00659"/>
<comment type="similarity">
    <text evidence="30">In the C-terminal section; belongs to the 3-hydroxyacyl-CoA dehydrogenase family.</text>
</comment>
<dbReference type="FunFam" id="1.10.1040.50:FF:000006">
    <property type="entry name" value="Peroxisomal bifunctional enzyme"/>
    <property type="match status" value="1"/>
</dbReference>
<dbReference type="eggNOG" id="KOG1683">
    <property type="taxonomic scope" value="Eukaryota"/>
</dbReference>
<dbReference type="PANTHER" id="PTHR23309">
    <property type="entry name" value="3-HYDROXYACYL-COA DEHYROGENASE"/>
    <property type="match status" value="1"/>
</dbReference>
<dbReference type="InterPro" id="IPR001753">
    <property type="entry name" value="Enoyl-CoA_hydra/iso"/>
</dbReference>
<evidence type="ECO:0000256" key="26">
    <source>
        <dbReference type="ARBA" id="ARBA00036472"/>
    </source>
</evidence>
<evidence type="ECO:0000256" key="32">
    <source>
        <dbReference type="ARBA" id="ARBA00042031"/>
    </source>
</evidence>
<comment type="catalytic activity">
    <reaction evidence="24">
        <text>(3E)-hexenoyl-CoA = (2E)-hexenoyl-CoA</text>
        <dbReference type="Rhea" id="RHEA:45736"/>
        <dbReference type="ChEBI" id="CHEBI:62077"/>
        <dbReference type="ChEBI" id="CHEBI:84790"/>
    </reaction>
    <physiologicalReaction direction="left-to-right" evidence="24">
        <dbReference type="Rhea" id="RHEA:45737"/>
    </physiologicalReaction>
</comment>
<evidence type="ECO:0000256" key="31">
    <source>
        <dbReference type="ARBA" id="ARBA00039632"/>
    </source>
</evidence>
<evidence type="ECO:0000256" key="38">
    <source>
        <dbReference type="SAM" id="MobiDB-lite"/>
    </source>
</evidence>
<comment type="catalytic activity">
    <reaction evidence="21">
        <text>a (3E)-enoyl-CoA = a 4-saturated (2E)-enoyl-CoA</text>
        <dbReference type="Rhea" id="RHEA:45228"/>
        <dbReference type="ChEBI" id="CHEBI:58521"/>
        <dbReference type="ChEBI" id="CHEBI:85097"/>
        <dbReference type="EC" id="5.3.3.8"/>
    </reaction>
    <physiologicalReaction direction="left-to-right" evidence="21">
        <dbReference type="Rhea" id="RHEA:45229"/>
    </physiologicalReaction>
</comment>
<evidence type="ECO:0000256" key="20">
    <source>
        <dbReference type="ARBA" id="ARBA00035909"/>
    </source>
</evidence>
<feature type="domain" description="3-hydroxyacyl-CoA dehydrogenase NAD binding" evidence="40">
    <location>
        <begin position="300"/>
        <end position="476"/>
    </location>
</feature>
<comment type="catalytic activity">
    <reaction evidence="34">
        <text>(3S)-hydroxydecanoyl-CoA + NAD(+) = 3-oxodecanoyl-CoA + NADH + H(+)</text>
        <dbReference type="Rhea" id="RHEA:31187"/>
        <dbReference type="ChEBI" id="CHEBI:15378"/>
        <dbReference type="ChEBI" id="CHEBI:57540"/>
        <dbReference type="ChEBI" id="CHEBI:57945"/>
        <dbReference type="ChEBI" id="CHEBI:62548"/>
        <dbReference type="ChEBI" id="CHEBI:62616"/>
    </reaction>
    <physiologicalReaction direction="left-to-right" evidence="34">
        <dbReference type="Rhea" id="RHEA:31188"/>
    </physiologicalReaction>
</comment>
<dbReference type="EC" id="1.1.1.35" evidence="8"/>
<comment type="catalytic activity">
    <reaction evidence="23">
        <text>(3Z)-hexenoyl-CoA = (2E)-hexenoyl-CoA</text>
        <dbReference type="Rhea" id="RHEA:45748"/>
        <dbReference type="ChEBI" id="CHEBI:62077"/>
        <dbReference type="ChEBI" id="CHEBI:85415"/>
    </reaction>
    <physiologicalReaction direction="left-to-right" evidence="23">
        <dbReference type="Rhea" id="RHEA:45749"/>
    </physiologicalReaction>
</comment>
<dbReference type="SUPFAM" id="SSF52096">
    <property type="entry name" value="ClpP/crotonase"/>
    <property type="match status" value="1"/>
</dbReference>
<evidence type="ECO:0000256" key="15">
    <source>
        <dbReference type="ARBA" id="ARBA00023235"/>
    </source>
</evidence>
<evidence type="ECO:0000256" key="21">
    <source>
        <dbReference type="ARBA" id="ARBA00035949"/>
    </source>
</evidence>
<dbReference type="InterPro" id="IPR006108">
    <property type="entry name" value="3HC_DH_C"/>
</dbReference>
<comment type="catalytic activity">
    <reaction evidence="1">
        <text>(3S)-hydroxyhexadecanoyl-CoA = (2E)-hexadecenoyl-CoA + H2O</text>
        <dbReference type="Rhea" id="RHEA:31163"/>
        <dbReference type="ChEBI" id="CHEBI:15377"/>
        <dbReference type="ChEBI" id="CHEBI:61526"/>
        <dbReference type="ChEBI" id="CHEBI:62613"/>
    </reaction>
    <physiologicalReaction direction="right-to-left" evidence="1">
        <dbReference type="Rhea" id="RHEA:31165"/>
    </physiologicalReaction>
</comment>
<gene>
    <name evidence="41" type="ORF">H920_05381</name>
</gene>
<evidence type="ECO:0000256" key="13">
    <source>
        <dbReference type="ARBA" id="ARBA00023098"/>
    </source>
</evidence>
<dbReference type="AlphaFoldDB" id="A0A091DRZ2"/>
<keyword evidence="15" id="KW-0413">Isomerase</keyword>
<evidence type="ECO:0000256" key="22">
    <source>
        <dbReference type="ARBA" id="ARBA00035959"/>
    </source>
</evidence>
<reference evidence="41 42" key="1">
    <citation type="submission" date="2013-11" db="EMBL/GenBank/DDBJ databases">
        <title>The Damaraland mole rat (Fukomys damarensis) genome and evolution of African mole rats.</title>
        <authorList>
            <person name="Gladyshev V.N."/>
            <person name="Fang X."/>
        </authorList>
    </citation>
    <scope>NUCLEOTIDE SEQUENCE [LARGE SCALE GENOMIC DNA]</scope>
    <source>
        <tissue evidence="41">Liver</tissue>
    </source>
</reference>
<evidence type="ECO:0000256" key="4">
    <source>
        <dbReference type="ARBA" id="ARBA00008750"/>
    </source>
</evidence>
<evidence type="ECO:0000256" key="18">
    <source>
        <dbReference type="ARBA" id="ARBA00035760"/>
    </source>
</evidence>
<evidence type="ECO:0000256" key="9">
    <source>
        <dbReference type="ARBA" id="ARBA00022832"/>
    </source>
</evidence>
<evidence type="ECO:0000256" key="29">
    <source>
        <dbReference type="ARBA" id="ARBA00036989"/>
    </source>
</evidence>
<evidence type="ECO:0000256" key="8">
    <source>
        <dbReference type="ARBA" id="ARBA00013000"/>
    </source>
</evidence>
<evidence type="ECO:0000256" key="27">
    <source>
        <dbReference type="ARBA" id="ARBA00036570"/>
    </source>
</evidence>
<evidence type="ECO:0000256" key="7">
    <source>
        <dbReference type="ARBA" id="ARBA00012076"/>
    </source>
</evidence>
<keyword evidence="10" id="KW-0007">Acetylation</keyword>
<dbReference type="OrthoDB" id="2018133at2759"/>
<evidence type="ECO:0000256" key="33">
    <source>
        <dbReference type="ARBA" id="ARBA00047613"/>
    </source>
</evidence>
<comment type="catalytic activity">
    <reaction evidence="27">
        <text>(3E,5Z)-tetradecadienoyl-CoA = (2E,5Z)-tetradecadienoyl-CoA</text>
        <dbReference type="Rhea" id="RHEA:47464"/>
        <dbReference type="ChEBI" id="CHEBI:71586"/>
        <dbReference type="ChEBI" id="CHEBI:87701"/>
    </reaction>
    <physiologicalReaction direction="right-to-left" evidence="27">
        <dbReference type="Rhea" id="RHEA:47466"/>
    </physiologicalReaction>
</comment>
<dbReference type="FunFam" id="3.90.226.10:FF:000052">
    <property type="entry name" value="Peroxisomal bifunctional enzyme"/>
    <property type="match status" value="1"/>
</dbReference>
<evidence type="ECO:0000256" key="28">
    <source>
        <dbReference type="ARBA" id="ARBA00036656"/>
    </source>
</evidence>
<comment type="catalytic activity">
    <reaction evidence="33">
        <text>(3S)-hydroxyhexadecanoyl-CoA + NAD(+) = 3-oxohexadecanoyl-CoA + NADH + H(+)</text>
        <dbReference type="Rhea" id="RHEA:31159"/>
        <dbReference type="ChEBI" id="CHEBI:15378"/>
        <dbReference type="ChEBI" id="CHEBI:57349"/>
        <dbReference type="ChEBI" id="CHEBI:57540"/>
        <dbReference type="ChEBI" id="CHEBI:57945"/>
        <dbReference type="ChEBI" id="CHEBI:62613"/>
    </reaction>
    <physiologicalReaction direction="left-to-right" evidence="33">
        <dbReference type="Rhea" id="RHEA:31160"/>
    </physiologicalReaction>
</comment>
<comment type="catalytic activity">
    <reaction evidence="18">
        <text>(3S)-hydroxydecanoyl-CoA = (2E)-decenoyl-CoA + H2O</text>
        <dbReference type="Rhea" id="RHEA:31191"/>
        <dbReference type="ChEBI" id="CHEBI:15377"/>
        <dbReference type="ChEBI" id="CHEBI:61406"/>
        <dbReference type="ChEBI" id="CHEBI:62616"/>
    </reaction>
    <physiologicalReaction direction="right-to-left" evidence="18">
        <dbReference type="Rhea" id="RHEA:31193"/>
    </physiologicalReaction>
</comment>
<dbReference type="InterPro" id="IPR029045">
    <property type="entry name" value="ClpP/crotonase-like_dom_sf"/>
</dbReference>
<dbReference type="GO" id="GO:0004300">
    <property type="term" value="F:enoyl-CoA hydratase activity"/>
    <property type="evidence" value="ECO:0007669"/>
    <property type="project" value="UniProtKB-EC"/>
</dbReference>
<dbReference type="PANTHER" id="PTHR23309:SF49">
    <property type="entry name" value="PEROXISOMAL BIFUNCTIONAL ENZYME"/>
    <property type="match status" value="1"/>
</dbReference>
<keyword evidence="16" id="KW-0456">Lyase</keyword>
<dbReference type="SUPFAM" id="SSF48179">
    <property type="entry name" value="6-phosphogluconate dehydrogenase C-terminal domain-like"/>
    <property type="match status" value="2"/>
</dbReference>
<dbReference type="FunFam" id="3.40.50.720:FF:000296">
    <property type="entry name" value="peroxisomal bifunctional enzyme isoform X1"/>
    <property type="match status" value="1"/>
</dbReference>
<keyword evidence="17" id="KW-0511">Multifunctional enzyme</keyword>